<evidence type="ECO:0000313" key="2">
    <source>
        <dbReference type="EMBL" id="DAZ99835.1"/>
    </source>
</evidence>
<accession>A0AAV2Z0J9</accession>
<comment type="caution">
    <text evidence="2">The sequence shown here is derived from an EMBL/GenBank/DDBJ whole genome shotgun (WGS) entry which is preliminary data.</text>
</comment>
<dbReference type="AlphaFoldDB" id="A0AAV2Z0J9"/>
<feature type="compositionally biased region" description="Polar residues" evidence="1">
    <location>
        <begin position="667"/>
        <end position="681"/>
    </location>
</feature>
<organism evidence="2 3">
    <name type="scientific">Lagenidium giganteum</name>
    <dbReference type="NCBI Taxonomy" id="4803"/>
    <lineage>
        <taxon>Eukaryota</taxon>
        <taxon>Sar</taxon>
        <taxon>Stramenopiles</taxon>
        <taxon>Oomycota</taxon>
        <taxon>Peronosporomycetes</taxon>
        <taxon>Pythiales</taxon>
        <taxon>Pythiaceae</taxon>
    </lineage>
</organism>
<evidence type="ECO:0000313" key="3">
    <source>
        <dbReference type="Proteomes" id="UP001146120"/>
    </source>
</evidence>
<evidence type="ECO:0000256" key="1">
    <source>
        <dbReference type="SAM" id="MobiDB-lite"/>
    </source>
</evidence>
<protein>
    <submittedName>
        <fullName evidence="2">Uncharacterized protein</fullName>
    </submittedName>
</protein>
<dbReference type="EMBL" id="DAKRPA010000075">
    <property type="protein sequence ID" value="DAZ99835.1"/>
    <property type="molecule type" value="Genomic_DNA"/>
</dbReference>
<keyword evidence="3" id="KW-1185">Reference proteome</keyword>
<feature type="region of interest" description="Disordered" evidence="1">
    <location>
        <begin position="662"/>
        <end position="681"/>
    </location>
</feature>
<gene>
    <name evidence="2" type="ORF">N0F65_008578</name>
</gene>
<name>A0AAV2Z0J9_9STRA</name>
<reference evidence="2" key="2">
    <citation type="journal article" date="2023" name="Microbiol Resour">
        <title>Decontamination and Annotation of the Draft Genome Sequence of the Oomycete Lagenidium giganteum ARSEF 373.</title>
        <authorList>
            <person name="Morgan W.R."/>
            <person name="Tartar A."/>
        </authorList>
    </citation>
    <scope>NUCLEOTIDE SEQUENCE</scope>
    <source>
        <strain evidence="2">ARSEF 373</strain>
    </source>
</reference>
<dbReference type="Proteomes" id="UP001146120">
    <property type="component" value="Unassembled WGS sequence"/>
</dbReference>
<proteinExistence type="predicted"/>
<sequence>MTERVQDFLSHKSVRDALQAEDVVDLLSEVASLSDFYIPVLQFLIRPDNRKRRVVVALHVLTAVELTALIACLVEEVAPPPGPRVPSDYPSYDEYALVYRAHWLLCASNFSSQLISALIALQDNDRIAVCELLVACDSRDAMNLEALARFLNVFMDQYSPDALLAFIGPELEAEFVETLLVLIFYEPIRDVLLRIYTELPESRATLHRTLAQVMYQLAPDRAEHFTPLPTPLRARMQRDQQHHQFSRMIFTCDLFTDLIHERRTGSLGYWLITEIVSKRELAVQLINAAADDLRQLPSSFANESFVVKVLNSLLQQAQCGCVAKVAFGGAGPVSPTAVDVDPDGASVANGDCGSPHEELPVLWKCFIEKVPQFLRVLHFPLTQHFKTTHVQMIYLMLPILNASCSQVDRHLIDLQAMETLLQLIVRFPESNILHCAISRLFIVALEDSPFMFGKELPAFRASNDPLRMHLLLHGCFRSVLDVFQTAQQRTAAATAAGSTAPRRKFAPPPAFLDIAISFDQAVTNAQAHSPHLFDADMLDQWQQFRVQVLLPTQTQWEEQYEAAAAAVQSASPVKGNITGEGYDELMMAQMQQEIREANGTANGPPVAAADAVVAAKDDGAATVVAVVPLPVPVDDGHGPQVEDVPTPLSALYNEEEKNLMLKVAATGSPSPTKTDSSTVAS</sequence>
<reference evidence="2" key="1">
    <citation type="submission" date="2022-11" db="EMBL/GenBank/DDBJ databases">
        <authorList>
            <person name="Morgan W.R."/>
            <person name="Tartar A."/>
        </authorList>
    </citation>
    <scope>NUCLEOTIDE SEQUENCE</scope>
    <source>
        <strain evidence="2">ARSEF 373</strain>
    </source>
</reference>